<protein>
    <submittedName>
        <fullName evidence="2">Alpha-L-rhamnosidase-like protein</fullName>
    </submittedName>
</protein>
<dbReference type="OrthoDB" id="9761519at2"/>
<dbReference type="Proteomes" id="UP000238362">
    <property type="component" value="Unassembled WGS sequence"/>
</dbReference>
<dbReference type="PANTHER" id="PTHR36848">
    <property type="entry name" value="DNA-BINDING PROTEIN (PUTATIVE SECRETED PROTEIN)-RELATED"/>
    <property type="match status" value="1"/>
</dbReference>
<feature type="signal peptide" evidence="1">
    <location>
        <begin position="1"/>
        <end position="25"/>
    </location>
</feature>
<dbReference type="PROSITE" id="PS51318">
    <property type="entry name" value="TAT"/>
    <property type="match status" value="1"/>
</dbReference>
<evidence type="ECO:0000313" key="2">
    <source>
        <dbReference type="EMBL" id="PRX51398.1"/>
    </source>
</evidence>
<dbReference type="EMBL" id="PVNH01000001">
    <property type="protein sequence ID" value="PRX51398.1"/>
    <property type="molecule type" value="Genomic_DNA"/>
</dbReference>
<dbReference type="AlphaFoldDB" id="A0A2T0M3R9"/>
<dbReference type="InterPro" id="IPR008979">
    <property type="entry name" value="Galactose-bd-like_sf"/>
</dbReference>
<reference evidence="2 3" key="1">
    <citation type="submission" date="2018-03" db="EMBL/GenBank/DDBJ databases">
        <title>Genomic Encyclopedia of Type Strains, Phase III (KMG-III): the genomes of soil and plant-associated and newly described type strains.</title>
        <authorList>
            <person name="Whitman W."/>
        </authorList>
    </citation>
    <scope>NUCLEOTIDE SEQUENCE [LARGE SCALE GENOMIC DNA]</scope>
    <source>
        <strain evidence="2 3">CGMCC 4.7125</strain>
    </source>
</reference>
<dbReference type="Gene3D" id="2.60.120.260">
    <property type="entry name" value="Galactose-binding domain-like"/>
    <property type="match status" value="1"/>
</dbReference>
<dbReference type="InterPro" id="IPR053161">
    <property type="entry name" value="Ulvan_degrading_GH"/>
</dbReference>
<organism evidence="2 3">
    <name type="scientific">Prauserella shujinwangii</name>
    <dbReference type="NCBI Taxonomy" id="1453103"/>
    <lineage>
        <taxon>Bacteria</taxon>
        <taxon>Bacillati</taxon>
        <taxon>Actinomycetota</taxon>
        <taxon>Actinomycetes</taxon>
        <taxon>Pseudonocardiales</taxon>
        <taxon>Pseudonocardiaceae</taxon>
        <taxon>Prauserella</taxon>
    </lineage>
</organism>
<dbReference type="PANTHER" id="PTHR36848:SF2">
    <property type="entry name" value="SECRETED PROTEIN"/>
    <property type="match status" value="1"/>
</dbReference>
<name>A0A2T0M3R9_9PSEU</name>
<gene>
    <name evidence="2" type="ORF">B0I33_101552</name>
</gene>
<feature type="chain" id="PRO_5038852148" evidence="1">
    <location>
        <begin position="26"/>
        <end position="943"/>
    </location>
</feature>
<dbReference type="RefSeq" id="WP_106176861.1">
    <property type="nucleotide sequence ID" value="NZ_PVNH01000001.1"/>
</dbReference>
<keyword evidence="3" id="KW-1185">Reference proteome</keyword>
<evidence type="ECO:0000313" key="3">
    <source>
        <dbReference type="Proteomes" id="UP000238362"/>
    </source>
</evidence>
<evidence type="ECO:0000256" key="1">
    <source>
        <dbReference type="SAM" id="SignalP"/>
    </source>
</evidence>
<dbReference type="Pfam" id="PF17132">
    <property type="entry name" value="Glyco_hydro_106"/>
    <property type="match status" value="1"/>
</dbReference>
<accession>A0A2T0M3R9</accession>
<dbReference type="SUPFAM" id="SSF49785">
    <property type="entry name" value="Galactose-binding domain-like"/>
    <property type="match status" value="1"/>
</dbReference>
<proteinExistence type="predicted"/>
<keyword evidence="1" id="KW-0732">Signal</keyword>
<comment type="caution">
    <text evidence="2">The sequence shown here is derived from an EMBL/GenBank/DDBJ whole genome shotgun (WGS) entry which is preliminary data.</text>
</comment>
<sequence>MNDNPRRGLSRRLFLTAAGAGAATAALGVRPAAATAPGRGFAATFAAPPREVQAKFRWWWPHGMVEPAEIRREIDAIADAGFGGVEIADVHHSIGEPLDPAGTGWGTPPWVRALEAALDQGNRRGVIVDVTIGPAWPAAVPSITPDSDGAVKELAHGVVTVAAGETYSGPVPAAVVPPEHGVGRQDLFAVQAVRVAAGSSPDARRPRLEAASVTDLTARADGGTITWTAPGEGTWLLIAYWLRGSGQRPERGPHTEPVSFVVDHFSRAGTEAVIDFWERRILTPRVRRLLRESGGAMFEDSIEMETDTTLWTPRLPQEFESRLGYSPLPYLPVIVQHDEDPVFDFDTGVSGRVRDDVNEVLSQLYLEHHLRPLQEWLHGLGMKLRIQPYGLQTDAVAKAAAVDISEGESLGFKNLDDFRSLAGGRDMGGKKILSSEAAAVYGGSYSVTWQRAARTIGREYSAGVNQAVLHGFSYADAPGAEWPGFAAFTPYDGGVGYSESWGPRQPTWGHAADVAGHLARNQLVLQAGVARCDVAFLRQKGYAGSGFGAAWFSATGVTQGWTHAFLSPRLLELPSARVSGGRLAPDGPGYQLLVFEGDAFSGRANTMPLAAARTLLELARAGLPMLVVGPWTEPRVPGIARPGENERLAEVFGRLLAEPSVRRVDDRPQIPDGIAALGLRPDVRYAEASPLLHARRVDGEVSYFYFVNGSDSVVVDHDVVLPRAGRVLPYALDSWTGQVWRLRHVAEDGGAVRVRITLRPGESTIVALAGPGWTAGTRRGRPRGTGTAAARALPSWHLRLADWRPGASATETRVVVHERDLAELVPWSQLAGLEDVSGVGRYTTTVELGREWLGGHGACLDLGRFTDTARVWVNGRRLPPVNLFNPVVDVSGHLRAGRNTIEVEVAGTLINRLRVTRPEVYGSVRRQDCGLLGPVRLLLRARE</sequence>
<dbReference type="InterPro" id="IPR006311">
    <property type="entry name" value="TAT_signal"/>
</dbReference>